<dbReference type="EMBL" id="CP037421">
    <property type="protein sequence ID" value="QDT25317.1"/>
    <property type="molecule type" value="Genomic_DNA"/>
</dbReference>
<reference evidence="1 2" key="1">
    <citation type="submission" date="2019-03" db="EMBL/GenBank/DDBJ databases">
        <title>Deep-cultivation of Planctomycetes and their phenomic and genomic characterization uncovers novel biology.</title>
        <authorList>
            <person name="Wiegand S."/>
            <person name="Jogler M."/>
            <person name="Boedeker C."/>
            <person name="Pinto D."/>
            <person name="Vollmers J."/>
            <person name="Rivas-Marin E."/>
            <person name="Kohn T."/>
            <person name="Peeters S.H."/>
            <person name="Heuer A."/>
            <person name="Rast P."/>
            <person name="Oberbeckmann S."/>
            <person name="Bunk B."/>
            <person name="Jeske O."/>
            <person name="Meyerdierks A."/>
            <person name="Storesund J.E."/>
            <person name="Kallscheuer N."/>
            <person name="Luecker S."/>
            <person name="Lage O.M."/>
            <person name="Pohl T."/>
            <person name="Merkel B.J."/>
            <person name="Hornburger P."/>
            <person name="Mueller R.-W."/>
            <person name="Bruemmer F."/>
            <person name="Labrenz M."/>
            <person name="Spormann A.M."/>
            <person name="Op den Camp H."/>
            <person name="Overmann J."/>
            <person name="Amann R."/>
            <person name="Jetten M.S.M."/>
            <person name="Mascher T."/>
            <person name="Medema M.H."/>
            <person name="Devos D.P."/>
            <person name="Kaster A.-K."/>
            <person name="Ovreas L."/>
            <person name="Rohde M."/>
            <person name="Galperin M.Y."/>
            <person name="Jogler C."/>
        </authorList>
    </citation>
    <scope>NUCLEOTIDE SEQUENCE [LARGE SCALE GENOMIC DNA]</scope>
    <source>
        <strain evidence="1 2">Enr10</strain>
    </source>
</reference>
<gene>
    <name evidence="1" type="primary">resA_3</name>
    <name evidence="1" type="ORF">Enr10x_06120</name>
</gene>
<dbReference type="InterPro" id="IPR013766">
    <property type="entry name" value="Thioredoxin_domain"/>
</dbReference>
<dbReference type="PANTHER" id="PTHR42852">
    <property type="entry name" value="THIOL:DISULFIDE INTERCHANGE PROTEIN DSBE"/>
    <property type="match status" value="1"/>
</dbReference>
<accession>A0A518A0M0</accession>
<dbReference type="Proteomes" id="UP000315647">
    <property type="component" value="Chromosome"/>
</dbReference>
<dbReference type="InterPro" id="IPR036249">
    <property type="entry name" value="Thioredoxin-like_sf"/>
</dbReference>
<evidence type="ECO:0000313" key="1">
    <source>
        <dbReference type="EMBL" id="QDT25317.1"/>
    </source>
</evidence>
<accession>A0A517Q101</accession>
<evidence type="ECO:0000313" key="2">
    <source>
        <dbReference type="Proteomes" id="UP000315647"/>
    </source>
</evidence>
<dbReference type="AlphaFoldDB" id="A0A518A0M0"/>
<dbReference type="Pfam" id="PF08534">
    <property type="entry name" value="Redoxin"/>
    <property type="match status" value="1"/>
</dbReference>
<proteinExistence type="predicted"/>
<name>A0A518A0M0_9PLAN</name>
<dbReference type="CDD" id="cd02966">
    <property type="entry name" value="TlpA_like_family"/>
    <property type="match status" value="1"/>
</dbReference>
<dbReference type="InterPro" id="IPR013740">
    <property type="entry name" value="Redoxin"/>
</dbReference>
<dbReference type="PANTHER" id="PTHR42852:SF13">
    <property type="entry name" value="PROTEIN DIPZ"/>
    <property type="match status" value="1"/>
</dbReference>
<dbReference type="PROSITE" id="PS51352">
    <property type="entry name" value="THIOREDOXIN_2"/>
    <property type="match status" value="1"/>
</dbReference>
<dbReference type="SUPFAM" id="SSF52833">
    <property type="entry name" value="Thioredoxin-like"/>
    <property type="match status" value="1"/>
</dbReference>
<organism evidence="1 2">
    <name type="scientific">Gimesia panareensis</name>
    <dbReference type="NCBI Taxonomy" id="2527978"/>
    <lineage>
        <taxon>Bacteria</taxon>
        <taxon>Pseudomonadati</taxon>
        <taxon>Planctomycetota</taxon>
        <taxon>Planctomycetia</taxon>
        <taxon>Planctomycetales</taxon>
        <taxon>Planctomycetaceae</taxon>
        <taxon>Gimesia</taxon>
    </lineage>
</organism>
<dbReference type="GO" id="GO:0016491">
    <property type="term" value="F:oxidoreductase activity"/>
    <property type="evidence" value="ECO:0007669"/>
    <property type="project" value="InterPro"/>
</dbReference>
<dbReference type="Gene3D" id="3.40.30.10">
    <property type="entry name" value="Glutaredoxin"/>
    <property type="match status" value="1"/>
</dbReference>
<keyword evidence="2" id="KW-1185">Reference proteome</keyword>
<sequence precursor="true">MRGCWNWLMLLILLSVCSMAVAEEKQPETKQQAKPFLSIKVVDEAGKPVAGAQSGMIAVVTGSDQKTGVDWSFGHYAVRSDEKGIIRYLQREKYYGTIFVRHAELRLVGVKRIDVDEIKDSPVLLTMHPECHVTWSLKSSQLNDIGKQVNQIRGHAAVDDLSCLFCNSSGSTFHFYLPPGKYTLSGAGEHISPVEKTIEIKPGQTELDAGTTDTAALKYILLTGKSAPEIVDVQEWKNGPVKLSQLRGKVVVLEFWGWWCGPCVIRGIPELFQLREEYSEDDLAIIGIHVSYGENDEVGSIKEMDEKLAQVREKVWKGKQIDFPVAFTRKRKLAFAPGGAKVAHSRMSVEYGIDLFPTLIVIDRQGNVVRKMYPWDKVERDKLKRLIEAK</sequence>
<dbReference type="InterPro" id="IPR050553">
    <property type="entry name" value="Thioredoxin_ResA/DsbE_sf"/>
</dbReference>
<protein>
    <submittedName>
        <fullName evidence="1">Thiol-disulfide oxidoreductase ResA</fullName>
    </submittedName>
</protein>